<evidence type="ECO:0000313" key="2">
    <source>
        <dbReference type="EMBL" id="GAA2477748.1"/>
    </source>
</evidence>
<proteinExistence type="predicted"/>
<evidence type="ECO:0000313" key="3">
    <source>
        <dbReference type="Proteomes" id="UP001499942"/>
    </source>
</evidence>
<comment type="caution">
    <text evidence="2">The sequence shown here is derived from an EMBL/GenBank/DDBJ whole genome shotgun (WGS) entry which is preliminary data.</text>
</comment>
<accession>A0ABN3L4Q3</accession>
<evidence type="ECO:0000256" key="1">
    <source>
        <dbReference type="SAM" id="MobiDB-lite"/>
    </source>
</evidence>
<dbReference type="EMBL" id="BAAASR010000002">
    <property type="protein sequence ID" value="GAA2477748.1"/>
    <property type="molecule type" value="Genomic_DNA"/>
</dbReference>
<organism evidence="2 3">
    <name type="scientific">Streptomyces gobitricini</name>
    <dbReference type="NCBI Taxonomy" id="68211"/>
    <lineage>
        <taxon>Bacteria</taxon>
        <taxon>Bacillati</taxon>
        <taxon>Actinomycetota</taxon>
        <taxon>Actinomycetes</taxon>
        <taxon>Kitasatosporales</taxon>
        <taxon>Streptomycetaceae</taxon>
        <taxon>Streptomyces</taxon>
    </lineage>
</organism>
<name>A0ABN3L4Q3_9ACTN</name>
<reference evidence="2 3" key="1">
    <citation type="journal article" date="2019" name="Int. J. Syst. Evol. Microbiol.">
        <title>The Global Catalogue of Microorganisms (GCM) 10K type strain sequencing project: providing services to taxonomists for standard genome sequencing and annotation.</title>
        <authorList>
            <consortium name="The Broad Institute Genomics Platform"/>
            <consortium name="The Broad Institute Genome Sequencing Center for Infectious Disease"/>
            <person name="Wu L."/>
            <person name="Ma J."/>
        </authorList>
    </citation>
    <scope>NUCLEOTIDE SEQUENCE [LARGE SCALE GENOMIC DNA]</scope>
    <source>
        <strain evidence="2 3">JCM 5062</strain>
    </source>
</reference>
<protein>
    <submittedName>
        <fullName evidence="2">Uncharacterized protein</fullName>
    </submittedName>
</protein>
<feature type="region of interest" description="Disordered" evidence="1">
    <location>
        <begin position="60"/>
        <end position="79"/>
    </location>
</feature>
<gene>
    <name evidence="2" type="ORF">GCM10010393_04910</name>
</gene>
<sequence length="79" mass="8289">MTAVTANRGHLTAEQLVSTDRTFHVPPRINRGGTGDFVSESMPPTVNGPEIDQEIPDNVTPVAAVGGPRPKTTVGDRPG</sequence>
<keyword evidence="3" id="KW-1185">Reference proteome</keyword>
<dbReference type="Proteomes" id="UP001499942">
    <property type="component" value="Unassembled WGS sequence"/>
</dbReference>